<gene>
    <name evidence="2" type="primary">BQ5605_C008g05334</name>
    <name evidence="2" type="ORF">BQ5605_C008G05334</name>
</gene>
<evidence type="ECO:0000256" key="1">
    <source>
        <dbReference type="SAM" id="MobiDB-lite"/>
    </source>
</evidence>
<sequence length="186" mass="21162">MSDLSQTPANSVTPQSPFADDFQALKEKVIELERQLAELRDTIDPDSFNKRFSDAITDSNKELCRVLTWQYVSICRRLLIIEGRIDIPDSYISCVAPMPFGLMPDPTRRFTRGEFHYLTDEELARLSPRRLEEVSFALPANREVVVPEEPRAVMELVLNPDTRDPVAKQEDVEADPEVNSSTDHGI</sequence>
<organism evidence="2 3">
    <name type="scientific">Microbotryum silenes-dioicae</name>
    <dbReference type="NCBI Taxonomy" id="796604"/>
    <lineage>
        <taxon>Eukaryota</taxon>
        <taxon>Fungi</taxon>
        <taxon>Dikarya</taxon>
        <taxon>Basidiomycota</taxon>
        <taxon>Pucciniomycotina</taxon>
        <taxon>Microbotryomycetes</taxon>
        <taxon>Microbotryales</taxon>
        <taxon>Microbotryaceae</taxon>
        <taxon>Microbotryum</taxon>
    </lineage>
</organism>
<feature type="compositionally biased region" description="Basic and acidic residues" evidence="1">
    <location>
        <begin position="161"/>
        <end position="171"/>
    </location>
</feature>
<keyword evidence="3" id="KW-1185">Reference proteome</keyword>
<evidence type="ECO:0000313" key="2">
    <source>
        <dbReference type="EMBL" id="SGY80239.1"/>
    </source>
</evidence>
<reference evidence="2 3" key="1">
    <citation type="submission" date="2016-11" db="EMBL/GenBank/DDBJ databases">
        <authorList>
            <person name="Jaros S."/>
            <person name="Januszkiewicz K."/>
            <person name="Wedrychowicz H."/>
        </authorList>
    </citation>
    <scope>NUCLEOTIDE SEQUENCE [LARGE SCALE GENOMIC DNA]</scope>
</reference>
<dbReference type="Proteomes" id="UP000249464">
    <property type="component" value="Unassembled WGS sequence"/>
</dbReference>
<dbReference type="EMBL" id="FQNC01000048">
    <property type="protein sequence ID" value="SGY80239.1"/>
    <property type="molecule type" value="Genomic_DNA"/>
</dbReference>
<evidence type="ECO:0000313" key="3">
    <source>
        <dbReference type="Proteomes" id="UP000249464"/>
    </source>
</evidence>
<protein>
    <submittedName>
        <fullName evidence="2">BQ5605_C008g05334 protein</fullName>
    </submittedName>
</protein>
<accession>A0A2X0P894</accession>
<proteinExistence type="predicted"/>
<name>A0A2X0P894_9BASI</name>
<feature type="region of interest" description="Disordered" evidence="1">
    <location>
        <begin position="159"/>
        <end position="186"/>
    </location>
</feature>
<dbReference type="AlphaFoldDB" id="A0A2X0P894"/>